<dbReference type="EMBL" id="BAAAIE010000397">
    <property type="protein sequence ID" value="GAA1007646.1"/>
    <property type="molecule type" value="Genomic_DNA"/>
</dbReference>
<evidence type="ECO:0000313" key="1">
    <source>
        <dbReference type="EMBL" id="GAA1007646.1"/>
    </source>
</evidence>
<keyword evidence="2" id="KW-1185">Reference proteome</keyword>
<reference evidence="2" key="1">
    <citation type="journal article" date="2019" name="Int. J. Syst. Evol. Microbiol.">
        <title>The Global Catalogue of Microorganisms (GCM) 10K type strain sequencing project: providing services to taxonomists for standard genome sequencing and annotation.</title>
        <authorList>
            <consortium name="The Broad Institute Genomics Platform"/>
            <consortium name="The Broad Institute Genome Sequencing Center for Infectious Disease"/>
            <person name="Wu L."/>
            <person name="Ma J."/>
        </authorList>
    </citation>
    <scope>NUCLEOTIDE SEQUENCE [LARGE SCALE GENOMIC DNA]</scope>
    <source>
        <strain evidence="2">JCM 11445</strain>
    </source>
</reference>
<accession>A0ABP4DIM8</accession>
<proteinExistence type="predicted"/>
<protein>
    <recommendedName>
        <fullName evidence="3">Small CPxCG-related zinc finger protein</fullName>
    </recommendedName>
</protein>
<sequence>MFDLTDPLDPLNPLHAQFWAAWSCPQCAEDGDEEQLVDGRCPNCGSRVDKQ</sequence>
<dbReference type="Proteomes" id="UP001500033">
    <property type="component" value="Unassembled WGS sequence"/>
</dbReference>
<evidence type="ECO:0000313" key="2">
    <source>
        <dbReference type="Proteomes" id="UP001500033"/>
    </source>
</evidence>
<comment type="caution">
    <text evidence="1">The sequence shown here is derived from an EMBL/GenBank/DDBJ whole genome shotgun (WGS) entry which is preliminary data.</text>
</comment>
<evidence type="ECO:0008006" key="3">
    <source>
        <dbReference type="Google" id="ProtNLM"/>
    </source>
</evidence>
<organism evidence="1 2">
    <name type="scientific">Streptomyces rhizosphaericus</name>
    <dbReference type="NCBI Taxonomy" id="114699"/>
    <lineage>
        <taxon>Bacteria</taxon>
        <taxon>Bacillati</taxon>
        <taxon>Actinomycetota</taxon>
        <taxon>Actinomycetes</taxon>
        <taxon>Kitasatosporales</taxon>
        <taxon>Streptomycetaceae</taxon>
        <taxon>Streptomyces</taxon>
        <taxon>Streptomyces violaceusniger group</taxon>
    </lineage>
</organism>
<gene>
    <name evidence="1" type="ORF">GCM10009576_098940</name>
</gene>
<name>A0ABP4DIM8_9ACTN</name>